<accession>A0A655TIQ1</accession>
<dbReference type="AlphaFoldDB" id="A0A655TIQ1"/>
<name>A0A655TIQ1_VIBCL</name>
<protein>
    <submittedName>
        <fullName evidence="1">Uncharacterized protein</fullName>
    </submittedName>
</protein>
<gene>
    <name evidence="1" type="ORF">ERS013200_03221</name>
</gene>
<sequence length="101" mass="11342">MTDRIHHFEQKSHPIFTATTITIGTMIRVGTQKLIDEITIPTVDFYTIKSCFNGTFCRLSEVVHHSINIGLSHSAGFNAIHHLAITLFIGDPNLSFNRFEG</sequence>
<evidence type="ECO:0000313" key="1">
    <source>
        <dbReference type="EMBL" id="CSD11540.1"/>
    </source>
</evidence>
<dbReference type="AntiFam" id="ANF00205">
    <property type="entry name" value="Shadow ORF (opposite nemA)"/>
</dbReference>
<reference evidence="1 2" key="1">
    <citation type="submission" date="2015-07" db="EMBL/GenBank/DDBJ databases">
        <authorList>
            <consortium name="Pathogen Informatics"/>
        </authorList>
    </citation>
    <scope>NUCLEOTIDE SEQUENCE [LARGE SCALE GENOMIC DNA]</scope>
    <source>
        <strain evidence="1 2">A316</strain>
    </source>
</reference>
<evidence type="ECO:0000313" key="2">
    <source>
        <dbReference type="Proteomes" id="UP000041770"/>
    </source>
</evidence>
<dbReference type="EMBL" id="CWQY01000028">
    <property type="protein sequence ID" value="CSD11540.1"/>
    <property type="molecule type" value="Genomic_DNA"/>
</dbReference>
<organism evidence="1 2">
    <name type="scientific">Vibrio cholerae</name>
    <dbReference type="NCBI Taxonomy" id="666"/>
    <lineage>
        <taxon>Bacteria</taxon>
        <taxon>Pseudomonadati</taxon>
        <taxon>Pseudomonadota</taxon>
        <taxon>Gammaproteobacteria</taxon>
        <taxon>Vibrionales</taxon>
        <taxon>Vibrionaceae</taxon>
        <taxon>Vibrio</taxon>
    </lineage>
</organism>
<proteinExistence type="predicted"/>
<dbReference type="Proteomes" id="UP000041770">
    <property type="component" value="Unassembled WGS sequence"/>
</dbReference>